<organism evidence="1">
    <name type="scientific">Deinococcus sp. VB142</name>
    <dbReference type="NCBI Taxonomy" id="3112952"/>
    <lineage>
        <taxon>Bacteria</taxon>
        <taxon>Thermotogati</taxon>
        <taxon>Deinococcota</taxon>
        <taxon>Deinococci</taxon>
        <taxon>Deinococcales</taxon>
        <taxon>Deinococcaceae</taxon>
        <taxon>Deinococcus</taxon>
    </lineage>
</organism>
<dbReference type="RefSeq" id="WP_339096189.1">
    <property type="nucleotide sequence ID" value="NZ_CP149782.1"/>
</dbReference>
<accession>A0AAU6Q314</accession>
<sequence>MPAFVWRDDWDGPPNVLVISETAITERGVVEDALLFVLDETPGCVALTERGGSPLTFILPQDALGGTFMRVGIDLSTQQENPQ</sequence>
<evidence type="ECO:0000313" key="1">
    <source>
        <dbReference type="EMBL" id="WYF45017.1"/>
    </source>
</evidence>
<dbReference type="AlphaFoldDB" id="A0AAU6Q314"/>
<reference evidence="1" key="1">
    <citation type="submission" date="2024-03" db="EMBL/GenBank/DDBJ databases">
        <title>Deinococcus weizhi sp. nov., isolated from human skin.</title>
        <authorList>
            <person name="Wei Z."/>
            <person name="Tian F."/>
            <person name="Yang C."/>
            <person name="Xin L.T."/>
            <person name="Wen Z.J."/>
            <person name="Lan K.C."/>
            <person name="Yu L."/>
            <person name="Zhe W."/>
            <person name="Dan F.D."/>
            <person name="Jun W."/>
            <person name="Rui Z."/>
            <person name="Yong X.J."/>
            <person name="Ting Y."/>
            <person name="Wei X."/>
            <person name="Xu Z.G."/>
            <person name="Xin Z."/>
            <person name="Dong F.G."/>
            <person name="Ni X.M."/>
            <person name="Zheng M.G."/>
            <person name="Chun Y."/>
            <person name="Qian W.X."/>
        </authorList>
    </citation>
    <scope>NUCLEOTIDE SEQUENCE</scope>
    <source>
        <strain evidence="1">VB142</strain>
    </source>
</reference>
<dbReference type="EMBL" id="CP149782">
    <property type="protein sequence ID" value="WYF45017.1"/>
    <property type="molecule type" value="Genomic_DNA"/>
</dbReference>
<name>A0AAU6Q314_9DEIO</name>
<protein>
    <submittedName>
        <fullName evidence="1">Uncharacterized protein</fullName>
    </submittedName>
</protein>
<gene>
    <name evidence="1" type="ORF">WDJ50_02550</name>
</gene>
<proteinExistence type="predicted"/>